<dbReference type="Pfam" id="PF08327">
    <property type="entry name" value="AHSA1"/>
    <property type="match status" value="1"/>
</dbReference>
<protein>
    <submittedName>
        <fullName evidence="3">Uncharacterized conserved protein YndB, AHSA1/START domain</fullName>
    </submittedName>
</protein>
<evidence type="ECO:0000256" key="1">
    <source>
        <dbReference type="ARBA" id="ARBA00006817"/>
    </source>
</evidence>
<keyword evidence="4" id="KW-1185">Reference proteome</keyword>
<name>A0A1H6BPX4_9BACT</name>
<dbReference type="RefSeq" id="WP_103934751.1">
    <property type="nucleotide sequence ID" value="NZ_FNVA01000007.1"/>
</dbReference>
<dbReference type="InterPro" id="IPR013538">
    <property type="entry name" value="ASHA1/2-like_C"/>
</dbReference>
<evidence type="ECO:0000259" key="2">
    <source>
        <dbReference type="Pfam" id="PF08327"/>
    </source>
</evidence>
<organism evidence="3 4">
    <name type="scientific">Bryocella elongata</name>
    <dbReference type="NCBI Taxonomy" id="863522"/>
    <lineage>
        <taxon>Bacteria</taxon>
        <taxon>Pseudomonadati</taxon>
        <taxon>Acidobacteriota</taxon>
        <taxon>Terriglobia</taxon>
        <taxon>Terriglobales</taxon>
        <taxon>Acidobacteriaceae</taxon>
        <taxon>Bryocella</taxon>
    </lineage>
</organism>
<dbReference type="EMBL" id="FNVA01000007">
    <property type="protein sequence ID" value="SEG62743.1"/>
    <property type="molecule type" value="Genomic_DNA"/>
</dbReference>
<proteinExistence type="inferred from homology"/>
<accession>A0A1H6BPX4</accession>
<sequence>MPTEPTPNVIERSIEIAAPVSRVWAAIADHKAFGEWFGVALDQPFLPGQPSTGFITVPGYEHVRWTATVADVLPERLLSFYWHPYAIDPAIDYSGEQPTLVEFRLEPTSTGTLLTVVESGFDHVPEARRATAYLMNSRGWTTQVARIKSYAE</sequence>
<feature type="domain" description="Activator of Hsp90 ATPase homologue 1/2-like C-terminal" evidence="2">
    <location>
        <begin position="18"/>
        <end position="152"/>
    </location>
</feature>
<dbReference type="SUPFAM" id="SSF55961">
    <property type="entry name" value="Bet v1-like"/>
    <property type="match status" value="1"/>
</dbReference>
<dbReference type="Gene3D" id="3.30.530.20">
    <property type="match status" value="1"/>
</dbReference>
<evidence type="ECO:0000313" key="4">
    <source>
        <dbReference type="Proteomes" id="UP000236728"/>
    </source>
</evidence>
<dbReference type="OrthoDB" id="9800600at2"/>
<reference evidence="3 4" key="1">
    <citation type="submission" date="2016-10" db="EMBL/GenBank/DDBJ databases">
        <authorList>
            <person name="de Groot N.N."/>
        </authorList>
    </citation>
    <scope>NUCLEOTIDE SEQUENCE [LARGE SCALE GENOMIC DNA]</scope>
    <source>
        <strain evidence="3 4">DSM 22489</strain>
    </source>
</reference>
<dbReference type="InterPro" id="IPR023393">
    <property type="entry name" value="START-like_dom_sf"/>
</dbReference>
<comment type="similarity">
    <text evidence="1">Belongs to the AHA1 family.</text>
</comment>
<gene>
    <name evidence="3" type="ORF">SAMN05421819_3915</name>
</gene>
<dbReference type="Proteomes" id="UP000236728">
    <property type="component" value="Unassembled WGS sequence"/>
</dbReference>
<dbReference type="CDD" id="cd08898">
    <property type="entry name" value="SRPBCC_CalC_Aha1-like_5"/>
    <property type="match status" value="1"/>
</dbReference>
<dbReference type="AlphaFoldDB" id="A0A1H6BPX4"/>
<evidence type="ECO:0000313" key="3">
    <source>
        <dbReference type="EMBL" id="SEG62743.1"/>
    </source>
</evidence>